<keyword evidence="12" id="KW-1185">Reference proteome</keyword>
<accession>A0A2A9NQH5</accession>
<dbReference type="FunFam" id="3.40.50.300:FF:000679">
    <property type="entry name" value="Thymidylate kinase"/>
    <property type="match status" value="1"/>
</dbReference>
<evidence type="ECO:0000256" key="3">
    <source>
        <dbReference type="ARBA" id="ARBA00012980"/>
    </source>
</evidence>
<keyword evidence="9" id="KW-0067">ATP-binding</keyword>
<dbReference type="Pfam" id="PF02223">
    <property type="entry name" value="Thymidylate_kin"/>
    <property type="match status" value="1"/>
</dbReference>
<name>A0A2A9NQH5_9AGAR</name>
<dbReference type="AlphaFoldDB" id="A0A2A9NQH5"/>
<dbReference type="SUPFAM" id="SSF52540">
    <property type="entry name" value="P-loop containing nucleoside triphosphate hydrolases"/>
    <property type="match status" value="1"/>
</dbReference>
<evidence type="ECO:0000256" key="5">
    <source>
        <dbReference type="ARBA" id="ARBA00022679"/>
    </source>
</evidence>
<protein>
    <recommendedName>
        <fullName evidence="4">Thymidylate kinase</fullName>
        <ecNumber evidence="3">2.7.4.9</ecNumber>
    </recommendedName>
</protein>
<organism evidence="11 12">
    <name type="scientific">Amanita thiersii Skay4041</name>
    <dbReference type="NCBI Taxonomy" id="703135"/>
    <lineage>
        <taxon>Eukaryota</taxon>
        <taxon>Fungi</taxon>
        <taxon>Dikarya</taxon>
        <taxon>Basidiomycota</taxon>
        <taxon>Agaricomycotina</taxon>
        <taxon>Agaricomycetes</taxon>
        <taxon>Agaricomycetidae</taxon>
        <taxon>Agaricales</taxon>
        <taxon>Pluteineae</taxon>
        <taxon>Amanitaceae</taxon>
        <taxon>Amanita</taxon>
    </lineage>
</organism>
<comment type="similarity">
    <text evidence="2">Belongs to the thymidylate kinase family.</text>
</comment>
<evidence type="ECO:0000256" key="6">
    <source>
        <dbReference type="ARBA" id="ARBA00022727"/>
    </source>
</evidence>
<dbReference type="EMBL" id="KZ301974">
    <property type="protein sequence ID" value="PFH53225.1"/>
    <property type="molecule type" value="Genomic_DNA"/>
</dbReference>
<dbReference type="InterPro" id="IPR027417">
    <property type="entry name" value="P-loop_NTPase"/>
</dbReference>
<evidence type="ECO:0000256" key="1">
    <source>
        <dbReference type="ARBA" id="ARBA00004992"/>
    </source>
</evidence>
<dbReference type="GO" id="GO:0004798">
    <property type="term" value="F:dTMP kinase activity"/>
    <property type="evidence" value="ECO:0007669"/>
    <property type="project" value="UniProtKB-EC"/>
</dbReference>
<dbReference type="Gene3D" id="3.40.50.300">
    <property type="entry name" value="P-loop containing nucleotide triphosphate hydrolases"/>
    <property type="match status" value="1"/>
</dbReference>
<dbReference type="GO" id="GO:0006233">
    <property type="term" value="P:dTDP biosynthetic process"/>
    <property type="evidence" value="ECO:0007669"/>
    <property type="project" value="InterPro"/>
</dbReference>
<dbReference type="GO" id="GO:0005829">
    <property type="term" value="C:cytosol"/>
    <property type="evidence" value="ECO:0007669"/>
    <property type="project" value="TreeGrafter"/>
</dbReference>
<keyword evidence="8" id="KW-0418">Kinase</keyword>
<evidence type="ECO:0000256" key="9">
    <source>
        <dbReference type="ARBA" id="ARBA00022840"/>
    </source>
</evidence>
<keyword evidence="6" id="KW-0545">Nucleotide biosynthesis</keyword>
<evidence type="ECO:0000256" key="4">
    <source>
        <dbReference type="ARBA" id="ARBA00017144"/>
    </source>
</evidence>
<evidence type="ECO:0000259" key="10">
    <source>
        <dbReference type="Pfam" id="PF02223"/>
    </source>
</evidence>
<evidence type="ECO:0000256" key="2">
    <source>
        <dbReference type="ARBA" id="ARBA00009776"/>
    </source>
</evidence>
<dbReference type="CDD" id="cd01672">
    <property type="entry name" value="TMPK"/>
    <property type="match status" value="1"/>
</dbReference>
<keyword evidence="5" id="KW-0808">Transferase</keyword>
<dbReference type="GO" id="GO:0005524">
    <property type="term" value="F:ATP binding"/>
    <property type="evidence" value="ECO:0007669"/>
    <property type="project" value="UniProtKB-KW"/>
</dbReference>
<dbReference type="GO" id="GO:0004550">
    <property type="term" value="F:nucleoside diphosphate kinase activity"/>
    <property type="evidence" value="ECO:0007669"/>
    <property type="project" value="TreeGrafter"/>
</dbReference>
<evidence type="ECO:0000256" key="7">
    <source>
        <dbReference type="ARBA" id="ARBA00022741"/>
    </source>
</evidence>
<feature type="domain" description="Thymidylate kinase-like" evidence="10">
    <location>
        <begin position="12"/>
        <end position="197"/>
    </location>
</feature>
<dbReference type="InterPro" id="IPR018094">
    <property type="entry name" value="Thymidylate_kinase"/>
</dbReference>
<dbReference type="Proteomes" id="UP000242287">
    <property type="component" value="Unassembled WGS sequence"/>
</dbReference>
<dbReference type="GO" id="GO:0005634">
    <property type="term" value="C:nucleus"/>
    <property type="evidence" value="ECO:0007669"/>
    <property type="project" value="TreeGrafter"/>
</dbReference>
<dbReference type="GO" id="GO:0006235">
    <property type="term" value="P:dTTP biosynthetic process"/>
    <property type="evidence" value="ECO:0007669"/>
    <property type="project" value="TreeGrafter"/>
</dbReference>
<gene>
    <name evidence="11" type="ORF">AMATHDRAFT_138094</name>
</gene>
<evidence type="ECO:0000313" key="11">
    <source>
        <dbReference type="EMBL" id="PFH53225.1"/>
    </source>
</evidence>
<dbReference type="OrthoDB" id="425602at2759"/>
<dbReference type="EC" id="2.7.4.9" evidence="3"/>
<evidence type="ECO:0000256" key="8">
    <source>
        <dbReference type="ARBA" id="ARBA00022777"/>
    </source>
</evidence>
<dbReference type="HAMAP" id="MF_00165">
    <property type="entry name" value="Thymidylate_kinase"/>
    <property type="match status" value="1"/>
</dbReference>
<dbReference type="PROSITE" id="PS01331">
    <property type="entry name" value="THYMIDYLATE_KINASE"/>
    <property type="match status" value="1"/>
</dbReference>
<dbReference type="PANTHER" id="PTHR10344:SF1">
    <property type="entry name" value="THYMIDYLATE KINASE"/>
    <property type="match status" value="1"/>
</dbReference>
<sequence length="221" mass="24924">MTRNKRGAFIVIEGLDRSGKSTQISAILSRLEYHGVTAKVLKFPDRTTPIGKMIDSYLKSQSDLDDRAIHLLFSANRWELATSITTHLQNGTLLLCDRYAFSGTAFSAAKGLPYDWCCASDVALPAPDLTLFLDIPPEHARLRAGFGEERYENEEMQKRVRDVFARIGREIMGGRQQEFQEHWLTIDASRPVEFVTDVIWNAIVPLLDGTLEPLAQLWLDG</sequence>
<evidence type="ECO:0000313" key="12">
    <source>
        <dbReference type="Proteomes" id="UP000242287"/>
    </source>
</evidence>
<dbReference type="InterPro" id="IPR039430">
    <property type="entry name" value="Thymidylate_kin-like_dom"/>
</dbReference>
<dbReference type="GO" id="GO:0006227">
    <property type="term" value="P:dUDP biosynthetic process"/>
    <property type="evidence" value="ECO:0007669"/>
    <property type="project" value="TreeGrafter"/>
</dbReference>
<reference evidence="11 12" key="1">
    <citation type="submission" date="2014-02" db="EMBL/GenBank/DDBJ databases">
        <title>Transposable element dynamics among asymbiotic and ectomycorrhizal Amanita fungi.</title>
        <authorList>
            <consortium name="DOE Joint Genome Institute"/>
            <person name="Hess J."/>
            <person name="Skrede I."/>
            <person name="Wolfe B."/>
            <person name="LaButti K."/>
            <person name="Ohm R.A."/>
            <person name="Grigoriev I.V."/>
            <person name="Pringle A."/>
        </authorList>
    </citation>
    <scope>NUCLEOTIDE SEQUENCE [LARGE SCALE GENOMIC DNA]</scope>
    <source>
        <strain evidence="11 12">SKay4041</strain>
    </source>
</reference>
<proteinExistence type="inferred from homology"/>
<dbReference type="STRING" id="703135.A0A2A9NQH5"/>
<dbReference type="NCBIfam" id="TIGR00041">
    <property type="entry name" value="DTMP_kinase"/>
    <property type="match status" value="1"/>
</dbReference>
<keyword evidence="7" id="KW-0547">Nucleotide-binding</keyword>
<dbReference type="InterPro" id="IPR018095">
    <property type="entry name" value="Thymidylate_kin_CS"/>
</dbReference>
<comment type="pathway">
    <text evidence="1">Pyrimidine metabolism; dTTP biosynthesis.</text>
</comment>
<dbReference type="PANTHER" id="PTHR10344">
    <property type="entry name" value="THYMIDYLATE KINASE"/>
    <property type="match status" value="1"/>
</dbReference>